<dbReference type="Gene3D" id="1.20.1080.10">
    <property type="entry name" value="Glycerol uptake facilitator protein"/>
    <property type="match status" value="1"/>
</dbReference>
<feature type="transmembrane region" description="Helical" evidence="11">
    <location>
        <begin position="282"/>
        <end position="304"/>
    </location>
</feature>
<dbReference type="OrthoDB" id="3222at2759"/>
<feature type="transmembrane region" description="Helical" evidence="11">
    <location>
        <begin position="192"/>
        <end position="215"/>
    </location>
</feature>
<dbReference type="AlphaFoldDB" id="U5H4X2"/>
<dbReference type="PRINTS" id="PR00783">
    <property type="entry name" value="MINTRINSICP"/>
</dbReference>
<keyword evidence="3 9" id="KW-0813">Transport</keyword>
<dbReference type="PROSITE" id="PS00221">
    <property type="entry name" value="MIP"/>
    <property type="match status" value="1"/>
</dbReference>
<evidence type="ECO:0000256" key="2">
    <source>
        <dbReference type="ARBA" id="ARBA00006175"/>
    </source>
</evidence>
<organism evidence="12">
    <name type="scientific">Microbotryum lychnidis-dioicae (strain p1A1 Lamole / MvSl-1064)</name>
    <name type="common">Anther smut fungus</name>
    <dbReference type="NCBI Taxonomy" id="683840"/>
    <lineage>
        <taxon>Eukaryota</taxon>
        <taxon>Fungi</taxon>
        <taxon>Dikarya</taxon>
        <taxon>Basidiomycota</taxon>
        <taxon>Pucciniomycotina</taxon>
        <taxon>Microbotryomycetes</taxon>
        <taxon>Microbotryales</taxon>
        <taxon>Microbotryaceae</taxon>
        <taxon>Microbotryum</taxon>
    </lineage>
</organism>
<evidence type="ECO:0000256" key="6">
    <source>
        <dbReference type="ARBA" id="ARBA00022989"/>
    </source>
</evidence>
<dbReference type="STRING" id="683840.U5H4X2"/>
<evidence type="ECO:0000256" key="1">
    <source>
        <dbReference type="ARBA" id="ARBA00004141"/>
    </source>
</evidence>
<dbReference type="EMBL" id="GL541660">
    <property type="protein sequence ID" value="KDE07310.1"/>
    <property type="molecule type" value="Genomic_DNA"/>
</dbReference>
<dbReference type="PANTHER" id="PTHR43829:SF9">
    <property type="entry name" value="AQUAPORIN-9"/>
    <property type="match status" value="1"/>
</dbReference>
<comment type="catalytic activity">
    <reaction evidence="8">
        <text>H2O(in) = H2O(out)</text>
        <dbReference type="Rhea" id="RHEA:29667"/>
        <dbReference type="ChEBI" id="CHEBI:15377"/>
    </reaction>
</comment>
<dbReference type="Proteomes" id="UP000017200">
    <property type="component" value="Unassembled WGS sequence"/>
</dbReference>
<evidence type="ECO:0008006" key="15">
    <source>
        <dbReference type="Google" id="ProtNLM"/>
    </source>
</evidence>
<dbReference type="InterPro" id="IPR022357">
    <property type="entry name" value="MIP_CS"/>
</dbReference>
<dbReference type="EMBL" id="AEIJ01000230">
    <property type="status" value="NOT_ANNOTATED_CDS"/>
    <property type="molecule type" value="Genomic_DNA"/>
</dbReference>
<accession>U5H4X2</accession>
<dbReference type="InterPro" id="IPR050363">
    <property type="entry name" value="MIP/Aquaporin"/>
</dbReference>
<evidence type="ECO:0000256" key="9">
    <source>
        <dbReference type="RuleBase" id="RU000477"/>
    </source>
</evidence>
<dbReference type="InterPro" id="IPR023271">
    <property type="entry name" value="Aquaporin-like"/>
</dbReference>
<dbReference type="OMA" id="QHRISHE"/>
<dbReference type="EnsemblFungi" id="MVLG_02356T0">
    <property type="protein sequence ID" value="MVLG_02356T0"/>
    <property type="gene ID" value="MVLG_02356"/>
</dbReference>
<reference evidence="14" key="1">
    <citation type="submission" date="2010-11" db="EMBL/GenBank/DDBJ databases">
        <title>The genome sequence of Microbotryum violaceum strain p1A1 Lamole.</title>
        <authorList>
            <person name="Cuomo C."/>
            <person name="Perlin M."/>
            <person name="Young S.K."/>
            <person name="Zeng Q."/>
            <person name="Gargeya S."/>
            <person name="Alvarado L."/>
            <person name="Berlin A."/>
            <person name="Chapman S.B."/>
            <person name="Chen Z."/>
            <person name="Freedman E."/>
            <person name="Gellesch M."/>
            <person name="Goldberg J."/>
            <person name="Griggs A."/>
            <person name="Gujja S."/>
            <person name="Heilman E."/>
            <person name="Heiman D."/>
            <person name="Howarth C."/>
            <person name="Mehta T."/>
            <person name="Neiman D."/>
            <person name="Pearson M."/>
            <person name="Roberts A."/>
            <person name="Saif S."/>
            <person name="Shea T."/>
            <person name="Shenoy N."/>
            <person name="Sisk P."/>
            <person name="Stolte C."/>
            <person name="Sykes S."/>
            <person name="White J."/>
            <person name="Yandava C."/>
            <person name="Haas B."/>
            <person name="Nusbaum C."/>
            <person name="Birren B."/>
        </authorList>
    </citation>
    <scope>NUCLEOTIDE SEQUENCE [LARGE SCALE GENOMIC DNA]</scope>
    <source>
        <strain evidence="14">p1A1 Lamole</strain>
    </source>
</reference>
<feature type="region of interest" description="Disordered" evidence="10">
    <location>
        <begin position="28"/>
        <end position="60"/>
    </location>
</feature>
<dbReference type="NCBIfam" id="TIGR00861">
    <property type="entry name" value="MIP"/>
    <property type="match status" value="1"/>
</dbReference>
<dbReference type="PANTHER" id="PTHR43829">
    <property type="entry name" value="AQUAPORIN OR AQUAGLYCEROPORIN RELATED"/>
    <property type="match status" value="1"/>
</dbReference>
<feature type="transmembrane region" description="Helical" evidence="11">
    <location>
        <begin position="155"/>
        <end position="172"/>
    </location>
</feature>
<evidence type="ECO:0000256" key="11">
    <source>
        <dbReference type="SAM" id="Phobius"/>
    </source>
</evidence>
<evidence type="ECO:0000313" key="13">
    <source>
        <dbReference type="EnsemblFungi" id="MVLG_02356T0"/>
    </source>
</evidence>
<dbReference type="GO" id="GO:0015254">
    <property type="term" value="F:glycerol channel activity"/>
    <property type="evidence" value="ECO:0007669"/>
    <property type="project" value="TreeGrafter"/>
</dbReference>
<dbReference type="Pfam" id="PF00230">
    <property type="entry name" value="MIP"/>
    <property type="match status" value="1"/>
</dbReference>
<evidence type="ECO:0000313" key="12">
    <source>
        <dbReference type="EMBL" id="KDE07310.1"/>
    </source>
</evidence>
<evidence type="ECO:0000256" key="8">
    <source>
        <dbReference type="ARBA" id="ARBA00034651"/>
    </source>
</evidence>
<feature type="transmembrane region" description="Helical" evidence="11">
    <location>
        <begin position="236"/>
        <end position="257"/>
    </location>
</feature>
<keyword evidence="4 9" id="KW-0812">Transmembrane</keyword>
<feature type="compositionally biased region" description="Basic and acidic residues" evidence="10">
    <location>
        <begin position="439"/>
        <end position="449"/>
    </location>
</feature>
<dbReference type="GO" id="GO:0015250">
    <property type="term" value="F:water channel activity"/>
    <property type="evidence" value="ECO:0007669"/>
    <property type="project" value="TreeGrafter"/>
</dbReference>
<evidence type="ECO:0000256" key="7">
    <source>
        <dbReference type="ARBA" id="ARBA00023136"/>
    </source>
</evidence>
<keyword evidence="6 11" id="KW-1133">Transmembrane helix</keyword>
<evidence type="ECO:0000256" key="10">
    <source>
        <dbReference type="SAM" id="MobiDB-lite"/>
    </source>
</evidence>
<reference evidence="12" key="2">
    <citation type="submission" date="2010-11" db="EMBL/GenBank/DDBJ databases">
        <authorList>
            <consortium name="The Broad Institute Genome Sequencing Platform"/>
            <person name="Earl A."/>
            <person name="Ward D."/>
            <person name="Feldgarden M."/>
            <person name="Gevers D."/>
            <person name="Butler R."/>
            <person name="Young S.K."/>
            <person name="Zeng Q."/>
            <person name="Gargeya S."/>
            <person name="Fitzgerald M."/>
            <person name="Haas B."/>
            <person name="Abouelleil A."/>
            <person name="Alvarado L."/>
            <person name="Arachchi H.M."/>
            <person name="Berlin A."/>
            <person name="Brown A."/>
            <person name="Chapman S.B."/>
            <person name="Chen Z."/>
            <person name="Dunbar C."/>
            <person name="Freedman E."/>
            <person name="Gearin G."/>
            <person name="Gellesch M."/>
            <person name="Goldberg J."/>
            <person name="Griggs A."/>
            <person name="Gujja S."/>
            <person name="Heilman E."/>
            <person name="Heiman D."/>
            <person name="Howarth C."/>
            <person name="Larson L."/>
            <person name="Lui A."/>
            <person name="MacDonald P.J.P."/>
            <person name="Mehta T."/>
            <person name="Montmayeur A."/>
            <person name="Murphy C."/>
            <person name="Neiman D."/>
            <person name="Pearson M."/>
            <person name="Priest M."/>
            <person name="Roberts A."/>
            <person name="Saif S."/>
            <person name="Shea T."/>
            <person name="Shenoy N."/>
            <person name="Sisk P."/>
            <person name="Stolte C."/>
            <person name="Sykes S."/>
            <person name="White J."/>
            <person name="Yandava C."/>
            <person name="Wortman J."/>
            <person name="Nusbaum C."/>
            <person name="Birren B."/>
        </authorList>
    </citation>
    <scope>NUCLEOTIDE SEQUENCE</scope>
    <source>
        <strain evidence="12">P1A1 Lamole</strain>
    </source>
</reference>
<evidence type="ECO:0000256" key="4">
    <source>
        <dbReference type="ARBA" id="ARBA00022692"/>
    </source>
</evidence>
<dbReference type="HOGENOM" id="CLU_588204_0_0_1"/>
<name>U5H4X2_USTV1</name>
<feature type="region of interest" description="Disordered" evidence="10">
    <location>
        <begin position="439"/>
        <end position="465"/>
    </location>
</feature>
<gene>
    <name evidence="12" type="ORF">MVLG_02356</name>
</gene>
<dbReference type="GO" id="GO:0005886">
    <property type="term" value="C:plasma membrane"/>
    <property type="evidence" value="ECO:0007669"/>
    <property type="project" value="TreeGrafter"/>
</dbReference>
<comment type="similarity">
    <text evidence="2 9">Belongs to the MIP/aquaporin (TC 1.A.8) family.</text>
</comment>
<keyword evidence="14" id="KW-1185">Reference proteome</keyword>
<dbReference type="SUPFAM" id="SSF81338">
    <property type="entry name" value="Aquaporin-like"/>
    <property type="match status" value="1"/>
</dbReference>
<dbReference type="InParanoid" id="U5H4X2"/>
<proteinExistence type="inferred from homology"/>
<feature type="transmembrane region" description="Helical" evidence="11">
    <location>
        <begin position="316"/>
        <end position="334"/>
    </location>
</feature>
<evidence type="ECO:0000313" key="14">
    <source>
        <dbReference type="Proteomes" id="UP000017200"/>
    </source>
</evidence>
<feature type="transmembrane region" description="Helical" evidence="11">
    <location>
        <begin position="369"/>
        <end position="389"/>
    </location>
</feature>
<comment type="subcellular location">
    <subcellularLocation>
        <location evidence="1">Membrane</location>
        <topology evidence="1">Multi-pass membrane protein</topology>
    </subcellularLocation>
</comment>
<dbReference type="CDD" id="cd00333">
    <property type="entry name" value="MIP"/>
    <property type="match status" value="1"/>
</dbReference>
<dbReference type="InterPro" id="IPR000425">
    <property type="entry name" value="MIP"/>
</dbReference>
<reference evidence="12 14" key="3">
    <citation type="journal article" date="2015" name="BMC Genomics">
        <title>Sex and parasites: genomic and transcriptomic analysis of Microbotryum lychnidis-dioicae, the biotrophic and plant-castrating anther smut fungus.</title>
        <authorList>
            <person name="Perlin M.H."/>
            <person name="Amselem J."/>
            <person name="Fontanillas E."/>
            <person name="Toh S.S."/>
            <person name="Chen Z."/>
            <person name="Goldberg J."/>
            <person name="Duplessis S."/>
            <person name="Henrissat B."/>
            <person name="Young S."/>
            <person name="Zeng Q."/>
            <person name="Aguileta G."/>
            <person name="Petit E."/>
            <person name="Badouin H."/>
            <person name="Andrews J."/>
            <person name="Razeeq D."/>
            <person name="Gabaldon T."/>
            <person name="Quesneville H."/>
            <person name="Giraud T."/>
            <person name="Hood M.E."/>
            <person name="Schultz D.J."/>
            <person name="Cuomo C.A."/>
        </authorList>
    </citation>
    <scope>NUCLEOTIDE SEQUENCE [LARGE SCALE GENOMIC DNA]</scope>
    <source>
        <strain evidence="14">p1A1 Lamole</strain>
        <strain evidence="12">P1A1 Lamole</strain>
    </source>
</reference>
<evidence type="ECO:0000256" key="3">
    <source>
        <dbReference type="ARBA" id="ARBA00022448"/>
    </source>
</evidence>
<evidence type="ECO:0000256" key="5">
    <source>
        <dbReference type="ARBA" id="ARBA00022737"/>
    </source>
</evidence>
<keyword evidence="5" id="KW-0677">Repeat</keyword>
<reference evidence="13" key="4">
    <citation type="submission" date="2015-06" db="UniProtKB">
        <authorList>
            <consortium name="EnsemblFungi"/>
        </authorList>
    </citation>
    <scope>IDENTIFICATION</scope>
</reference>
<sequence length="465" mass="50055">MSVVPREDHLVMSFADAHRVFNHYQSNTGSHVAGTGDDVHQAPAGSASRRDSGRLAPPVSGAPVCHDHAGEAENGDGNVVGVTGQQQNLASKAGRPHSIIDGAGTSVVPASVPSRSYVRRNPFHRAHIRHHHQRVQISLDEEHYRNPWFSFRSKYRVYLAEFLGTLILVLWGEGTQAQVIALRNAPNDYLSIAWGWGVGFMLAISVSSGISGGHINPAVTISLAVFRKFPWRRVPGYIFSQLLGAFVAAAILFGVYYGPLNTAEKGYLAAVLTTAPAGKLEGLISIFFSVFSGAALLMGAIAAFTDTGNNPAAPGLVPLLLGLVMVGIASSFGYQTGFVLNPARDVGPRLLSWAVGAPTQSLWVDNYHYGIWIPTVGTICGALFGNLIYDLCIYGGRDSPLNYNLSKSGRRAHRLRVQAEKGLENGVLPAEDGHHFEERHSDVTLRNEEQEQGGPVGVTTEGKEY</sequence>
<protein>
    <recommendedName>
        <fullName evidence="15">Aquaporin</fullName>
    </recommendedName>
</protein>
<keyword evidence="7 11" id="KW-0472">Membrane</keyword>